<dbReference type="RefSeq" id="WP_006440982.1">
    <property type="nucleotide sequence ID" value="NZ_DS995361.1"/>
</dbReference>
<dbReference type="SUPFAM" id="SSF158499">
    <property type="entry name" value="DnaD domain-like"/>
    <property type="match status" value="2"/>
</dbReference>
<evidence type="ECO:0000313" key="5">
    <source>
        <dbReference type="Proteomes" id="UP000003178"/>
    </source>
</evidence>
<dbReference type="OrthoDB" id="1652900at2"/>
<feature type="region of interest" description="Disordered" evidence="2">
    <location>
        <begin position="303"/>
        <end position="329"/>
    </location>
</feature>
<accession>B6G1Y2</accession>
<dbReference type="InterPro" id="IPR017019">
    <property type="entry name" value="DNA_replication_prd_bac"/>
</dbReference>
<feature type="domain" description="DnaB/C C-terminal" evidence="3">
    <location>
        <begin position="230"/>
        <end position="294"/>
    </location>
</feature>
<dbReference type="PANTHER" id="PTHR37293">
    <property type="entry name" value="PHAGE REPLICATION PROTEIN-RELATED"/>
    <property type="match status" value="1"/>
</dbReference>
<gene>
    <name evidence="4" type="ORF">CLOHIR_02144</name>
</gene>
<dbReference type="PIRSF" id="PIRSF033722">
    <property type="entry name" value="DnaD_CA_C3587_prd"/>
    <property type="match status" value="1"/>
</dbReference>
<evidence type="ECO:0000313" key="4">
    <source>
        <dbReference type="EMBL" id="EEA84227.1"/>
    </source>
</evidence>
<reference evidence="4 5" key="1">
    <citation type="submission" date="2008-09" db="EMBL/GenBank/DDBJ databases">
        <authorList>
            <person name="Fulton L."/>
            <person name="Clifton S."/>
            <person name="Fulton B."/>
            <person name="Xu J."/>
            <person name="Minx P."/>
            <person name="Pepin K.H."/>
            <person name="Johnson M."/>
            <person name="Thiruvilangam P."/>
            <person name="Bhonagiri V."/>
            <person name="Nash W.E."/>
            <person name="Mardis E.R."/>
            <person name="Wilson R.K."/>
        </authorList>
    </citation>
    <scope>NUCLEOTIDE SEQUENCE [LARGE SCALE GENOMIC DNA]</scope>
    <source>
        <strain evidence="4 5">DSM 13275</strain>
    </source>
</reference>
<dbReference type="InterPro" id="IPR034829">
    <property type="entry name" value="DnaD-like_sf"/>
</dbReference>
<comment type="similarity">
    <text evidence="1">Belongs to the DnaB/DnaD family.</text>
</comment>
<feature type="compositionally biased region" description="Basic and acidic residues" evidence="2">
    <location>
        <begin position="303"/>
        <end position="315"/>
    </location>
</feature>
<dbReference type="HOGENOM" id="CLU_050990_1_0_9"/>
<organism evidence="4 5">
    <name type="scientific">Peptacetobacter hiranonis (strain DSM 13275 / JCM 10541 / KCTC 15199 / TO-931)</name>
    <name type="common">Clostridium hiranonis</name>
    <dbReference type="NCBI Taxonomy" id="500633"/>
    <lineage>
        <taxon>Bacteria</taxon>
        <taxon>Bacillati</taxon>
        <taxon>Bacillota</taxon>
        <taxon>Clostridia</taxon>
        <taxon>Peptostreptococcales</taxon>
        <taxon>Peptostreptococcaceae</taxon>
        <taxon>Peptacetobacter</taxon>
    </lineage>
</organism>
<evidence type="ECO:0000256" key="2">
    <source>
        <dbReference type="SAM" id="MobiDB-lite"/>
    </source>
</evidence>
<evidence type="ECO:0000256" key="1">
    <source>
        <dbReference type="ARBA" id="ARBA00093462"/>
    </source>
</evidence>
<dbReference type="Gene3D" id="1.10.10.630">
    <property type="entry name" value="DnaD domain-like"/>
    <property type="match status" value="2"/>
</dbReference>
<dbReference type="Proteomes" id="UP000003178">
    <property type="component" value="Unassembled WGS sequence"/>
</dbReference>
<protein>
    <submittedName>
        <fullName evidence="4">DnaD domain protein</fullName>
    </submittedName>
</protein>
<dbReference type="AlphaFoldDB" id="B6G1Y2"/>
<name>B6G1Y2_PEPHT</name>
<proteinExistence type="inferred from homology"/>
<dbReference type="STRING" id="500633.CLOHIR_02144"/>
<dbReference type="Pfam" id="PF07261">
    <property type="entry name" value="DnaB_2"/>
    <property type="match status" value="2"/>
</dbReference>
<reference evidence="4 5" key="2">
    <citation type="submission" date="2008-10" db="EMBL/GenBank/DDBJ databases">
        <title>Draft genome sequence of Clostridium hiranonis (DSM 13275).</title>
        <authorList>
            <person name="Sudarsanam P."/>
            <person name="Ley R."/>
            <person name="Guruge J."/>
            <person name="Turnbaugh P.J."/>
            <person name="Mahowald M."/>
            <person name="Liep D."/>
            <person name="Gordon J."/>
        </authorList>
    </citation>
    <scope>NUCLEOTIDE SEQUENCE [LARGE SCALE GENOMIC DNA]</scope>
    <source>
        <strain evidence="4 5">DSM 13275</strain>
    </source>
</reference>
<sequence>MFFIEENATNFGSTIISNVFIDIFMPMADGLAVKVYLLGYRMATDIHSNPRFDNSSIAQNLNIPLSDVVNAWKFWESAGLIKIHSEDLDDEFNFSVEFMDLDALYLRNTSKPTESVSSSADGVVDRNSNPKVRKMFNEINKIIGRYLEATEKISIMEIMDKYNMSDDMIICAYQHAKDQTGAVKPLKYVEAIIRNWYDSNLYTVKDVEDSFAERSQRYSMYRIVFNELGFRREPTRAEKEAMDTWFDVYNADIELVLEACSKSKNVTTPSISYINGIVKNWANEEIHTLAELKAVEEFKRKEKEKELEKQKEQNSKKVTRSYAKTTSKAPTSYNKFKNFEETVTKYTPEQLEEKIRKSQEKKFK</sequence>
<dbReference type="PANTHER" id="PTHR37293:SF5">
    <property type="entry name" value="DNA REPLICATION PROTEIN"/>
    <property type="match status" value="1"/>
</dbReference>
<evidence type="ECO:0000259" key="3">
    <source>
        <dbReference type="Pfam" id="PF07261"/>
    </source>
</evidence>
<keyword evidence="5" id="KW-1185">Reference proteome</keyword>
<dbReference type="eggNOG" id="COG3935">
    <property type="taxonomic scope" value="Bacteria"/>
</dbReference>
<dbReference type="NCBIfam" id="TIGR01446">
    <property type="entry name" value="DnaD_dom"/>
    <property type="match status" value="2"/>
</dbReference>
<feature type="domain" description="DnaB/C C-terminal" evidence="3">
    <location>
        <begin position="136"/>
        <end position="209"/>
    </location>
</feature>
<comment type="caution">
    <text evidence="4">The sequence shown here is derived from an EMBL/GenBank/DDBJ whole genome shotgun (WGS) entry which is preliminary data.</text>
</comment>
<dbReference type="InterPro" id="IPR006343">
    <property type="entry name" value="DnaB/C_C"/>
</dbReference>
<dbReference type="EMBL" id="ABWP01000084">
    <property type="protein sequence ID" value="EEA84227.1"/>
    <property type="molecule type" value="Genomic_DNA"/>
</dbReference>
<dbReference type="InterPro" id="IPR053162">
    <property type="entry name" value="DnaD"/>
</dbReference>